<dbReference type="AlphaFoldDB" id="A0A7L1MWJ5"/>
<feature type="domain" description="Gasdermin PUB" evidence="1">
    <location>
        <begin position="58"/>
        <end position="240"/>
    </location>
</feature>
<dbReference type="GO" id="GO:0012501">
    <property type="term" value="P:programmed cell death"/>
    <property type="evidence" value="ECO:0007669"/>
    <property type="project" value="InterPro"/>
</dbReference>
<reference evidence="2 3" key="1">
    <citation type="submission" date="2019-09" db="EMBL/GenBank/DDBJ databases">
        <title>Bird 10,000 Genomes (B10K) Project - Family phase.</title>
        <authorList>
            <person name="Zhang G."/>
        </authorList>
    </citation>
    <scope>NUCLEOTIDE SEQUENCE [LARGE SCALE GENOMIC DNA]</scope>
    <source>
        <strain evidence="2">B10K-DU-002-35</strain>
        <tissue evidence="2">Muscle</tissue>
    </source>
</reference>
<comment type="caution">
    <text evidence="2">The sequence shown here is derived from an EMBL/GenBank/DDBJ whole genome shotgun (WGS) entry which is preliminary data.</text>
</comment>
<feature type="non-terminal residue" evidence="2">
    <location>
        <position position="268"/>
    </location>
</feature>
<dbReference type="InterPro" id="IPR041263">
    <property type="entry name" value="Gasdermin_PUB"/>
</dbReference>
<evidence type="ECO:0000259" key="1">
    <source>
        <dbReference type="Pfam" id="PF17708"/>
    </source>
</evidence>
<accession>A0A7L1MWJ5</accession>
<proteinExistence type="predicted"/>
<feature type="non-terminal residue" evidence="2">
    <location>
        <position position="1"/>
    </location>
</feature>
<dbReference type="PANTHER" id="PTHR15207:SF1">
    <property type="entry name" value="GASDERMIN-E"/>
    <property type="match status" value="1"/>
</dbReference>
<dbReference type="PANTHER" id="PTHR15207">
    <property type="entry name" value="NONSYNDROMIC HEARING IMPAIRMENT PROTEIN"/>
    <property type="match status" value="1"/>
</dbReference>
<dbReference type="Proteomes" id="UP000565785">
    <property type="component" value="Unassembled WGS sequence"/>
</dbReference>
<dbReference type="InterPro" id="IPR042377">
    <property type="entry name" value="GSDME"/>
</dbReference>
<dbReference type="EMBL" id="VXBP01000003">
    <property type="protein sequence ID" value="NXN90827.1"/>
    <property type="molecule type" value="Genomic_DNA"/>
</dbReference>
<organism evidence="2 3">
    <name type="scientific">Rhinopomastus cyanomelas</name>
    <name type="common">Common scimitarbill</name>
    <dbReference type="NCBI Taxonomy" id="113115"/>
    <lineage>
        <taxon>Eukaryota</taxon>
        <taxon>Metazoa</taxon>
        <taxon>Chordata</taxon>
        <taxon>Craniata</taxon>
        <taxon>Vertebrata</taxon>
        <taxon>Euteleostomi</taxon>
        <taxon>Archelosauria</taxon>
        <taxon>Archosauria</taxon>
        <taxon>Dinosauria</taxon>
        <taxon>Saurischia</taxon>
        <taxon>Theropoda</taxon>
        <taxon>Coelurosauria</taxon>
        <taxon>Aves</taxon>
        <taxon>Neognathae</taxon>
        <taxon>Neoaves</taxon>
        <taxon>Telluraves</taxon>
        <taxon>Coraciimorphae</taxon>
        <taxon>Bucerotiformes</taxon>
        <taxon>Rhinopomastidae</taxon>
        <taxon>Rhinopomastus</taxon>
    </lineage>
</organism>
<protein>
    <submittedName>
        <fullName evidence="2">GSDME protein</fullName>
    </submittedName>
</protein>
<evidence type="ECO:0000313" key="2">
    <source>
        <dbReference type="EMBL" id="NXN90827.1"/>
    </source>
</evidence>
<sequence>EFCLLHDQEGGFEKESSEGSASPHSALFRDASFFYHPDAVDNEMHSGANSLIRSDAALSVLKQDLSRLETQFQPFVKLPEDKQRALYKTLCELLLREDMVTALEDVLDDLCTGDQPDLKGLKPAQRGDLADFLQLLGCSLQSELSLQRYQPQDEELLSATHLLISAVSELSDRTLALLRACCDLRVVPALCCLPNITSADGTVALSAPPVAALAGGGRFDVVQRLFASSNILLERTESSVKAVTMKEPGFFPLVLYVALYGFRALGGN</sequence>
<gene>
    <name evidence="2" type="primary">Gsdme_0</name>
    <name evidence="2" type="ORF">RHICYA_R11591</name>
</gene>
<keyword evidence="3" id="KW-1185">Reference proteome</keyword>
<name>A0A7L1MWJ5_RHICY</name>
<evidence type="ECO:0000313" key="3">
    <source>
        <dbReference type="Proteomes" id="UP000565785"/>
    </source>
</evidence>
<dbReference type="GO" id="GO:0005737">
    <property type="term" value="C:cytoplasm"/>
    <property type="evidence" value="ECO:0007669"/>
    <property type="project" value="TreeGrafter"/>
</dbReference>
<dbReference type="OrthoDB" id="8815334at2759"/>
<dbReference type="Pfam" id="PF17708">
    <property type="entry name" value="Gasdermin_C"/>
    <property type="match status" value="1"/>
</dbReference>